<sequence>MLESHLNLSLPMPDAYDYAGEQLILNSLRTEESPLQNEVKEAQIDASTPVDTGEDGTDKEDQVNTSADAVNIMNALKLDSSPEKPFTSKQLERVLKPGDAEEEEEEEEEEDIIDVSDSSTDDSRDQSEEIEEFPLFPERINGSNIIEDEHILSTPEKRKAEEPPEELENSICKRTRSQSSQFDTLSPMAQKMVEHSQIPSKIPVLMSMATNEVLRRRSKRLQDIDVDSHRLKCQPKQVDVPLRPALKSEYGRAHDCEPGSANVNLVVDCKSGLLTEATRYATALNSVNGDLGVELPKRSDELVQIAMLGARKSTKNAKVALVRGYTVKGGSRDKKGSTIGFYSQEQYKKYCDSPSKVIKPYDGDSNDDVDASTAVPSRRGKKGVRWASELEW</sequence>
<dbReference type="Proteomes" id="UP000038830">
    <property type="component" value="Unassembled WGS sequence"/>
</dbReference>
<name>A0A0H5C2F3_CYBJN</name>
<evidence type="ECO:0000256" key="1">
    <source>
        <dbReference type="SAM" id="MobiDB-lite"/>
    </source>
</evidence>
<proteinExistence type="predicted"/>
<evidence type="ECO:0000313" key="2">
    <source>
        <dbReference type="EMBL" id="CEP22013.1"/>
    </source>
</evidence>
<protein>
    <submittedName>
        <fullName evidence="2">Uncharacterized protein</fullName>
    </submittedName>
</protein>
<feature type="compositionally biased region" description="Basic and acidic residues" evidence="1">
    <location>
        <begin position="147"/>
        <end position="162"/>
    </location>
</feature>
<feature type="compositionally biased region" description="Basic and acidic residues" evidence="1">
    <location>
        <begin position="90"/>
        <end position="99"/>
    </location>
</feature>
<feature type="region of interest" description="Disordered" evidence="1">
    <location>
        <begin position="358"/>
        <end position="392"/>
    </location>
</feature>
<feature type="region of interest" description="Disordered" evidence="1">
    <location>
        <begin position="34"/>
        <end position="182"/>
    </location>
</feature>
<gene>
    <name evidence="2" type="ORF">BN1211_2270</name>
</gene>
<reference evidence="3" key="1">
    <citation type="journal article" date="2015" name="J. Biotechnol.">
        <title>The structure of the Cyberlindnera jadinii genome and its relation to Candida utilis analyzed by the occurrence of single nucleotide polymorphisms.</title>
        <authorList>
            <person name="Rupp O."/>
            <person name="Brinkrolf K."/>
            <person name="Buerth C."/>
            <person name="Kunigo M."/>
            <person name="Schneider J."/>
            <person name="Jaenicke S."/>
            <person name="Goesmann A."/>
            <person name="Puehler A."/>
            <person name="Jaeger K.-E."/>
            <person name="Ernst J.F."/>
        </authorList>
    </citation>
    <scope>NUCLEOTIDE SEQUENCE [LARGE SCALE GENOMIC DNA]</scope>
    <source>
        <strain evidence="3">ATCC 18201 / CBS 1600 / BCRC 20928 / JCM 3617 / NBRC 0987 / NRRL Y-1542</strain>
    </source>
</reference>
<organism evidence="2 3">
    <name type="scientific">Cyberlindnera jadinii (strain ATCC 18201 / CBS 1600 / BCRC 20928 / JCM 3617 / NBRC 0987 / NRRL Y-1542)</name>
    <name type="common">Torula yeast</name>
    <name type="synonym">Candida utilis</name>
    <dbReference type="NCBI Taxonomy" id="983966"/>
    <lineage>
        <taxon>Eukaryota</taxon>
        <taxon>Fungi</taxon>
        <taxon>Dikarya</taxon>
        <taxon>Ascomycota</taxon>
        <taxon>Saccharomycotina</taxon>
        <taxon>Saccharomycetes</taxon>
        <taxon>Phaffomycetales</taxon>
        <taxon>Phaffomycetaceae</taxon>
        <taxon>Cyberlindnera</taxon>
    </lineage>
</organism>
<accession>A0A0H5C2F3</accession>
<feature type="compositionally biased region" description="Acidic residues" evidence="1">
    <location>
        <begin position="100"/>
        <end position="114"/>
    </location>
</feature>
<dbReference type="AlphaFoldDB" id="A0A0H5C2F3"/>
<evidence type="ECO:0000313" key="3">
    <source>
        <dbReference type="Proteomes" id="UP000038830"/>
    </source>
</evidence>
<dbReference type="EMBL" id="CDQK01000002">
    <property type="protein sequence ID" value="CEP22013.1"/>
    <property type="molecule type" value="Genomic_DNA"/>
</dbReference>